<dbReference type="Ensembl" id="ENSDCDT00010041999.1">
    <property type="protein sequence ID" value="ENSDCDP00010033977.1"/>
    <property type="gene ID" value="ENSDCDG00010021549.1"/>
</dbReference>
<dbReference type="GeneTree" id="ENSGT00940000165419"/>
<reference evidence="4 5" key="1">
    <citation type="submission" date="2020-06" db="EMBL/GenBank/DDBJ databases">
        <authorList>
            <consortium name="Wellcome Sanger Institute Data Sharing"/>
        </authorList>
    </citation>
    <scope>NUCLEOTIDE SEQUENCE [LARGE SCALE GENOMIC DNA]</scope>
</reference>
<proteinExistence type="predicted"/>
<dbReference type="SUPFAM" id="SSF52087">
    <property type="entry name" value="CRAL/TRIO domain"/>
    <property type="match status" value="1"/>
</dbReference>
<accession>A0AAY4CLD0</accession>
<dbReference type="Pfam" id="PF13716">
    <property type="entry name" value="CRAL_TRIO_2"/>
    <property type="match status" value="1"/>
</dbReference>
<dbReference type="GO" id="GO:0006915">
    <property type="term" value="P:apoptotic process"/>
    <property type="evidence" value="ECO:0007669"/>
    <property type="project" value="TreeGrafter"/>
</dbReference>
<dbReference type="Gene3D" id="3.40.525.10">
    <property type="entry name" value="CRAL-TRIO lipid binding domain"/>
    <property type="match status" value="1"/>
</dbReference>
<comment type="subcellular location">
    <subcellularLocation>
        <location evidence="1">Cytoplasm</location>
    </subcellularLocation>
</comment>
<dbReference type="GO" id="GO:0005737">
    <property type="term" value="C:cytoplasm"/>
    <property type="evidence" value="ECO:0007669"/>
    <property type="project" value="UniProtKB-SubCell"/>
</dbReference>
<reference evidence="4" key="2">
    <citation type="submission" date="2025-08" db="UniProtKB">
        <authorList>
            <consortium name="Ensembl"/>
        </authorList>
    </citation>
    <scope>IDENTIFICATION</scope>
</reference>
<evidence type="ECO:0000313" key="4">
    <source>
        <dbReference type="Ensembl" id="ENSDCDP00010033977.1"/>
    </source>
</evidence>
<evidence type="ECO:0000313" key="5">
    <source>
        <dbReference type="Proteomes" id="UP000694580"/>
    </source>
</evidence>
<dbReference type="CDD" id="cd00170">
    <property type="entry name" value="SEC14"/>
    <property type="match status" value="1"/>
</dbReference>
<name>A0AAY4CLD0_9TELE</name>
<gene>
    <name evidence="4" type="primary">LOC114770346</name>
</gene>
<evidence type="ECO:0000256" key="1">
    <source>
        <dbReference type="ARBA" id="ARBA00004496"/>
    </source>
</evidence>
<dbReference type="FunFam" id="3.40.525.10:FF:000001">
    <property type="entry name" value="BCL2/adenovirus E1B protein-interacting protein 2"/>
    <property type="match status" value="1"/>
</dbReference>
<dbReference type="SMART" id="SM00516">
    <property type="entry name" value="SEC14"/>
    <property type="match status" value="1"/>
</dbReference>
<dbReference type="AlphaFoldDB" id="A0AAY4CLD0"/>
<reference evidence="4" key="3">
    <citation type="submission" date="2025-09" db="UniProtKB">
        <authorList>
            <consortium name="Ensembl"/>
        </authorList>
    </citation>
    <scope>IDENTIFICATION</scope>
</reference>
<organism evidence="4 5">
    <name type="scientific">Denticeps clupeoides</name>
    <name type="common">denticle herring</name>
    <dbReference type="NCBI Taxonomy" id="299321"/>
    <lineage>
        <taxon>Eukaryota</taxon>
        <taxon>Metazoa</taxon>
        <taxon>Chordata</taxon>
        <taxon>Craniata</taxon>
        <taxon>Vertebrata</taxon>
        <taxon>Euteleostomi</taxon>
        <taxon>Actinopterygii</taxon>
        <taxon>Neopterygii</taxon>
        <taxon>Teleostei</taxon>
        <taxon>Clupei</taxon>
        <taxon>Clupeiformes</taxon>
        <taxon>Denticipitoidei</taxon>
        <taxon>Denticipitidae</taxon>
        <taxon>Denticeps</taxon>
    </lineage>
</organism>
<evidence type="ECO:0000256" key="2">
    <source>
        <dbReference type="ARBA" id="ARBA00022490"/>
    </source>
</evidence>
<dbReference type="PANTHER" id="PTHR12112">
    <property type="entry name" value="BNIP - RELATED"/>
    <property type="match status" value="1"/>
</dbReference>
<sequence>MHHIREQTFLLSHNFYLSFLGNGIPKAPPTSLFLSESQPRKKHLVAPVLSLSLEHSESVISDDFPEATLSPAVDDEDLGLDIDLDAIETPSDSESLHFPPEVAQVLGLEGEETSAHECLFRSTHKIQTHKVIQLKCTHSGMSYEDSEDQAGVGPLEQDEVDCQGCRWRRFRVGDSGQETRVDISVLEPYLGVLSHGGYYGDGANDIIVFSSCHLPENTLENYQYIMDNLFSYLVGTLDLMVAENYLIVYLCGMTSRNKLPTMGWLRECYSTIDRRLRKNLKGFYIVHPTWYIKALITIIKPFISSKFSQKLQFVDQLQELSRHIPMDQVQIPDCVRQ</sequence>
<dbReference type="PANTHER" id="PTHR12112:SF21">
    <property type="entry name" value="BCL-2_ADENOVIRUS E1B 19 KDA-INTERACTING PROTEIN 2-LIKE PROTEIN"/>
    <property type="match status" value="1"/>
</dbReference>
<dbReference type="InterPro" id="IPR022181">
    <property type="entry name" value="Bcl2-/adenovirus-E1B"/>
</dbReference>
<dbReference type="Proteomes" id="UP000694580">
    <property type="component" value="Chromosome 20"/>
</dbReference>
<evidence type="ECO:0000259" key="3">
    <source>
        <dbReference type="PROSITE" id="PS50191"/>
    </source>
</evidence>
<dbReference type="InterPro" id="IPR036865">
    <property type="entry name" value="CRAL-TRIO_dom_sf"/>
</dbReference>
<feature type="domain" description="CRAL-TRIO" evidence="3">
    <location>
        <begin position="186"/>
        <end position="337"/>
    </location>
</feature>
<protein>
    <recommendedName>
        <fullName evidence="3">CRAL-TRIO domain-containing protein</fullName>
    </recommendedName>
</protein>
<keyword evidence="5" id="KW-1185">Reference proteome</keyword>
<dbReference type="InterPro" id="IPR001251">
    <property type="entry name" value="CRAL-TRIO_dom"/>
</dbReference>
<keyword evidence="2" id="KW-0963">Cytoplasm</keyword>
<dbReference type="Pfam" id="PF12496">
    <property type="entry name" value="BNIP2"/>
    <property type="match status" value="1"/>
</dbReference>
<dbReference type="PROSITE" id="PS50191">
    <property type="entry name" value="CRAL_TRIO"/>
    <property type="match status" value="1"/>
</dbReference>